<comment type="caution">
    <text evidence="6">The sequence shown here is derived from an EMBL/GenBank/DDBJ whole genome shotgun (WGS) entry which is preliminary data.</text>
</comment>
<dbReference type="PROSITE" id="PS50893">
    <property type="entry name" value="ABC_TRANSPORTER_2"/>
    <property type="match status" value="2"/>
</dbReference>
<accession>A0ABX0SCB5</accession>
<keyword evidence="6" id="KW-0762">Sugar transport</keyword>
<gene>
    <name evidence="6" type="ORF">FB473_000675</name>
</gene>
<dbReference type="InterPro" id="IPR003593">
    <property type="entry name" value="AAA+_ATPase"/>
</dbReference>
<feature type="domain" description="ABC transporter" evidence="5">
    <location>
        <begin position="15"/>
        <end position="250"/>
    </location>
</feature>
<protein>
    <submittedName>
        <fullName evidence="6">ABC-type sugar transport system ATPase subunit</fullName>
    </submittedName>
</protein>
<evidence type="ECO:0000256" key="2">
    <source>
        <dbReference type="ARBA" id="ARBA00022737"/>
    </source>
</evidence>
<organism evidence="6 7">
    <name type="scientific">Brooklawnia cerclae</name>
    <dbReference type="NCBI Taxonomy" id="349934"/>
    <lineage>
        <taxon>Bacteria</taxon>
        <taxon>Bacillati</taxon>
        <taxon>Actinomycetota</taxon>
        <taxon>Actinomycetes</taxon>
        <taxon>Propionibacteriales</taxon>
        <taxon>Propionibacteriaceae</taxon>
        <taxon>Brooklawnia</taxon>
    </lineage>
</organism>
<feature type="domain" description="ABC transporter" evidence="5">
    <location>
        <begin position="263"/>
        <end position="508"/>
    </location>
</feature>
<dbReference type="PANTHER" id="PTHR43790">
    <property type="entry name" value="CARBOHYDRATE TRANSPORT ATP-BINDING PROTEIN MG119-RELATED"/>
    <property type="match status" value="1"/>
</dbReference>
<dbReference type="InterPro" id="IPR027417">
    <property type="entry name" value="P-loop_NTPase"/>
</dbReference>
<evidence type="ECO:0000256" key="4">
    <source>
        <dbReference type="ARBA" id="ARBA00022840"/>
    </source>
</evidence>
<dbReference type="Pfam" id="PF00005">
    <property type="entry name" value="ABC_tran"/>
    <property type="match status" value="2"/>
</dbReference>
<evidence type="ECO:0000313" key="7">
    <source>
        <dbReference type="Proteomes" id="UP000749311"/>
    </source>
</evidence>
<dbReference type="EMBL" id="JAAMOZ010000001">
    <property type="protein sequence ID" value="NIH56030.1"/>
    <property type="molecule type" value="Genomic_DNA"/>
</dbReference>
<proteinExistence type="predicted"/>
<keyword evidence="1" id="KW-0813">Transport</keyword>
<dbReference type="Gene3D" id="3.40.50.300">
    <property type="entry name" value="P-loop containing nucleotide triphosphate hydrolases"/>
    <property type="match status" value="2"/>
</dbReference>
<dbReference type="RefSeq" id="WP_167164841.1">
    <property type="nucleotide sequence ID" value="NZ_BAAAOO010000002.1"/>
</dbReference>
<dbReference type="InterPro" id="IPR003439">
    <property type="entry name" value="ABC_transporter-like_ATP-bd"/>
</dbReference>
<keyword evidence="7" id="KW-1185">Reference proteome</keyword>
<reference evidence="6 7" key="1">
    <citation type="submission" date="2020-02" db="EMBL/GenBank/DDBJ databases">
        <title>Sequencing the genomes of 1000 actinobacteria strains.</title>
        <authorList>
            <person name="Klenk H.-P."/>
        </authorList>
    </citation>
    <scope>NUCLEOTIDE SEQUENCE [LARGE SCALE GENOMIC DNA]</scope>
    <source>
        <strain evidence="6 7">DSM 19609</strain>
    </source>
</reference>
<sequence>MTDAGSVPSGGAVILAASGIRKSFGGVHALSGVDLTVRAGTVTAIAGENGAGKSTLIKVLTGIYQPDEGTVEIDGQPRTLTPALARELGIAAVAQELSVLDHQSVADNITLGREPRTRLGFVDRREQYKQTTALLDRIGLQVSPHTMVRDLTLAQKQMVEITKAMVASPRILILDEPTSGLREGDVQTLLDLIRQLRDEGTGLILVTHRMSEMFEVSDEIMVLKDGRHAGTRTTAATDEREIVRLMVGRDLDAVYPDKAPARSASDEIVMEIENFNVTGTQVHDVALTIPRGRIVALAGLAGHGQTPLLEGIAGLRSAKGRIRLGGRTLSPFPSVAAGIRNGVVLIPEDRKTQGLVLPMTIGQNVSLPTVARRAVAGWISTTKETAVTKQAIEAVAIRPPDPTLVAGQLSGGNQQKVVIGKWLVANPKVVLCADPTRGIDVGTKQEIYTLLRRLASDGVGVLMLSTDLTEVVGLADIVHVMAEGRIVRTLTGDQITEEAITGAAFQGVEEEVAE</sequence>
<evidence type="ECO:0000313" key="6">
    <source>
        <dbReference type="EMBL" id="NIH56030.1"/>
    </source>
</evidence>
<evidence type="ECO:0000256" key="3">
    <source>
        <dbReference type="ARBA" id="ARBA00022741"/>
    </source>
</evidence>
<dbReference type="PANTHER" id="PTHR43790:SF9">
    <property type="entry name" value="GALACTOFURANOSE TRANSPORTER ATP-BINDING PROTEIN YTFR"/>
    <property type="match status" value="1"/>
</dbReference>
<keyword evidence="4" id="KW-0067">ATP-binding</keyword>
<name>A0ABX0SCB5_9ACTN</name>
<dbReference type="SUPFAM" id="SSF52540">
    <property type="entry name" value="P-loop containing nucleoside triphosphate hydrolases"/>
    <property type="match status" value="2"/>
</dbReference>
<dbReference type="InterPro" id="IPR050107">
    <property type="entry name" value="ABC_carbohydrate_import_ATPase"/>
</dbReference>
<evidence type="ECO:0000259" key="5">
    <source>
        <dbReference type="PROSITE" id="PS50893"/>
    </source>
</evidence>
<dbReference type="CDD" id="cd03215">
    <property type="entry name" value="ABC_Carb_Monos_II"/>
    <property type="match status" value="1"/>
</dbReference>
<dbReference type="SMART" id="SM00382">
    <property type="entry name" value="AAA"/>
    <property type="match status" value="2"/>
</dbReference>
<dbReference type="PROSITE" id="PS00211">
    <property type="entry name" value="ABC_TRANSPORTER_1"/>
    <property type="match status" value="1"/>
</dbReference>
<keyword evidence="3" id="KW-0547">Nucleotide-binding</keyword>
<dbReference type="CDD" id="cd03216">
    <property type="entry name" value="ABC_Carb_Monos_I"/>
    <property type="match status" value="1"/>
</dbReference>
<evidence type="ECO:0000256" key="1">
    <source>
        <dbReference type="ARBA" id="ARBA00022448"/>
    </source>
</evidence>
<keyword evidence="2" id="KW-0677">Repeat</keyword>
<dbReference type="Proteomes" id="UP000749311">
    <property type="component" value="Unassembled WGS sequence"/>
</dbReference>
<dbReference type="InterPro" id="IPR017871">
    <property type="entry name" value="ABC_transporter-like_CS"/>
</dbReference>